<feature type="domain" description="Homeobox" evidence="8">
    <location>
        <begin position="1"/>
        <end position="59"/>
    </location>
</feature>
<dbReference type="InterPro" id="IPR050649">
    <property type="entry name" value="Paired_Homeobox_TFs"/>
</dbReference>
<dbReference type="GeneID" id="6757629"/>
<dbReference type="InterPro" id="IPR009057">
    <property type="entry name" value="Homeodomain-like_sf"/>
</dbReference>
<dbReference type="KEGG" id="tad:TRIADDRAFT_9590"/>
<dbReference type="AlphaFoldDB" id="B3S8D6"/>
<gene>
    <name evidence="9" type="ORF">TRIADDRAFT_9590</name>
</gene>
<comment type="subcellular location">
    <subcellularLocation>
        <location evidence="1 6 7">Nucleus</location>
    </subcellularLocation>
</comment>
<dbReference type="GO" id="GO:0005634">
    <property type="term" value="C:nucleus"/>
    <property type="evidence" value="ECO:0007669"/>
    <property type="project" value="UniProtKB-SubCell"/>
</dbReference>
<feature type="non-terminal residue" evidence="9">
    <location>
        <position position="1"/>
    </location>
</feature>
<keyword evidence="4 6" id="KW-0371">Homeobox</keyword>
<dbReference type="InterPro" id="IPR020479">
    <property type="entry name" value="HD_metazoa"/>
</dbReference>
<dbReference type="GO" id="GO:0000981">
    <property type="term" value="F:DNA-binding transcription factor activity, RNA polymerase II-specific"/>
    <property type="evidence" value="ECO:0007669"/>
    <property type="project" value="InterPro"/>
</dbReference>
<feature type="non-terminal residue" evidence="9">
    <location>
        <position position="60"/>
    </location>
</feature>
<evidence type="ECO:0000256" key="7">
    <source>
        <dbReference type="RuleBase" id="RU000682"/>
    </source>
</evidence>
<dbReference type="OMA" id="MFKRNQY"/>
<dbReference type="EMBL" id="DS985255">
    <property type="protein sequence ID" value="EDV21086.1"/>
    <property type="molecule type" value="Genomic_DNA"/>
</dbReference>
<dbReference type="Gene3D" id="1.10.10.60">
    <property type="entry name" value="Homeodomain-like"/>
    <property type="match status" value="1"/>
</dbReference>
<keyword evidence="2" id="KW-0217">Developmental protein</keyword>
<evidence type="ECO:0000256" key="5">
    <source>
        <dbReference type="ARBA" id="ARBA00023242"/>
    </source>
</evidence>
<keyword evidence="5 6" id="KW-0539">Nucleus</keyword>
<dbReference type="PhylomeDB" id="B3S8D6"/>
<dbReference type="PROSITE" id="PS00027">
    <property type="entry name" value="HOMEOBOX_1"/>
    <property type="match status" value="1"/>
</dbReference>
<dbReference type="PROSITE" id="PS50071">
    <property type="entry name" value="HOMEOBOX_2"/>
    <property type="match status" value="1"/>
</dbReference>
<dbReference type="GO" id="GO:0003677">
    <property type="term" value="F:DNA binding"/>
    <property type="evidence" value="ECO:0007669"/>
    <property type="project" value="UniProtKB-UniRule"/>
</dbReference>
<dbReference type="Pfam" id="PF00046">
    <property type="entry name" value="Homeodomain"/>
    <property type="match status" value="1"/>
</dbReference>
<accession>B3S8D6</accession>
<protein>
    <submittedName>
        <fullName evidence="9">HBN-paired class homeobox protein</fullName>
    </submittedName>
</protein>
<proteinExistence type="predicted"/>
<sequence>LRRSRTTFTTLQLHQLERAFEKTQYPDVFSREDLAMRLELTEARVQVWFQNRRAKWRKQE</sequence>
<evidence type="ECO:0000259" key="8">
    <source>
        <dbReference type="PROSITE" id="PS50071"/>
    </source>
</evidence>
<dbReference type="PANTHER" id="PTHR24329">
    <property type="entry name" value="HOMEOBOX PROTEIN ARISTALESS"/>
    <property type="match status" value="1"/>
</dbReference>
<dbReference type="Proteomes" id="UP000009022">
    <property type="component" value="Unassembled WGS sequence"/>
</dbReference>
<feature type="DNA-binding region" description="Homeobox" evidence="6">
    <location>
        <begin position="3"/>
        <end position="60"/>
    </location>
</feature>
<dbReference type="eggNOG" id="KOG0490">
    <property type="taxonomic scope" value="Eukaryota"/>
</dbReference>
<evidence type="ECO:0000256" key="4">
    <source>
        <dbReference type="ARBA" id="ARBA00023155"/>
    </source>
</evidence>
<dbReference type="SUPFAM" id="SSF46689">
    <property type="entry name" value="Homeodomain-like"/>
    <property type="match status" value="1"/>
</dbReference>
<dbReference type="OrthoDB" id="6159439at2759"/>
<evidence type="ECO:0000313" key="9">
    <source>
        <dbReference type="EMBL" id="EDV21086.1"/>
    </source>
</evidence>
<dbReference type="STRING" id="10228.B3S8D6"/>
<dbReference type="CTD" id="6757629"/>
<dbReference type="PANTHER" id="PTHR24329:SF570">
    <property type="entry name" value="HOMEOBRAIN"/>
    <property type="match status" value="1"/>
</dbReference>
<dbReference type="SMART" id="SM00389">
    <property type="entry name" value="HOX"/>
    <property type="match status" value="1"/>
</dbReference>
<dbReference type="PRINTS" id="PR00024">
    <property type="entry name" value="HOMEOBOX"/>
</dbReference>
<evidence type="ECO:0000256" key="3">
    <source>
        <dbReference type="ARBA" id="ARBA00023125"/>
    </source>
</evidence>
<reference evidence="9 10" key="1">
    <citation type="journal article" date="2008" name="Nature">
        <title>The Trichoplax genome and the nature of placozoans.</title>
        <authorList>
            <person name="Srivastava M."/>
            <person name="Begovic E."/>
            <person name="Chapman J."/>
            <person name="Putnam N.H."/>
            <person name="Hellsten U."/>
            <person name="Kawashima T."/>
            <person name="Kuo A."/>
            <person name="Mitros T."/>
            <person name="Salamov A."/>
            <person name="Carpenter M.L."/>
            <person name="Signorovitch A.Y."/>
            <person name="Moreno M.A."/>
            <person name="Kamm K."/>
            <person name="Grimwood J."/>
            <person name="Schmutz J."/>
            <person name="Shapiro H."/>
            <person name="Grigoriev I.V."/>
            <person name="Buss L.W."/>
            <person name="Schierwater B."/>
            <person name="Dellaporta S.L."/>
            <person name="Rokhsar D.S."/>
        </authorList>
    </citation>
    <scope>NUCLEOTIDE SEQUENCE [LARGE SCALE GENOMIC DNA]</scope>
    <source>
        <strain evidence="9 10">Grell-BS-1999</strain>
    </source>
</reference>
<dbReference type="FunFam" id="1.10.10.60:FF:000057">
    <property type="entry name" value="Short stature homeobox 2"/>
    <property type="match status" value="1"/>
</dbReference>
<evidence type="ECO:0000256" key="2">
    <source>
        <dbReference type="ARBA" id="ARBA00022473"/>
    </source>
</evidence>
<evidence type="ECO:0000256" key="6">
    <source>
        <dbReference type="PROSITE-ProRule" id="PRU00108"/>
    </source>
</evidence>
<evidence type="ECO:0000313" key="10">
    <source>
        <dbReference type="Proteomes" id="UP000009022"/>
    </source>
</evidence>
<dbReference type="CDD" id="cd00086">
    <property type="entry name" value="homeodomain"/>
    <property type="match status" value="1"/>
</dbReference>
<dbReference type="RefSeq" id="XP_002116416.1">
    <property type="nucleotide sequence ID" value="XM_002116380.1"/>
</dbReference>
<dbReference type="InterPro" id="IPR001356">
    <property type="entry name" value="HD"/>
</dbReference>
<dbReference type="InterPro" id="IPR017970">
    <property type="entry name" value="Homeobox_CS"/>
</dbReference>
<keyword evidence="10" id="KW-1185">Reference proteome</keyword>
<keyword evidence="3 6" id="KW-0238">DNA-binding</keyword>
<organism evidence="9 10">
    <name type="scientific">Trichoplax adhaerens</name>
    <name type="common">Trichoplax reptans</name>
    <dbReference type="NCBI Taxonomy" id="10228"/>
    <lineage>
        <taxon>Eukaryota</taxon>
        <taxon>Metazoa</taxon>
        <taxon>Placozoa</taxon>
        <taxon>Uniplacotomia</taxon>
        <taxon>Trichoplacea</taxon>
        <taxon>Trichoplacidae</taxon>
        <taxon>Trichoplax</taxon>
    </lineage>
</organism>
<evidence type="ECO:0000256" key="1">
    <source>
        <dbReference type="ARBA" id="ARBA00004123"/>
    </source>
</evidence>
<name>B3S8D6_TRIAD</name>
<dbReference type="InParanoid" id="B3S8D6"/>
<dbReference type="HOGENOM" id="CLU_049543_12_1_1"/>